<gene>
    <name evidence="6" type="ordered locus">CJA_2899</name>
</gene>
<dbReference type="InterPro" id="IPR006357">
    <property type="entry name" value="HAD-SF_hydro_IIA"/>
</dbReference>
<dbReference type="PANTHER" id="PTHR19288">
    <property type="entry name" value="4-NITROPHENYLPHOSPHATASE-RELATED"/>
    <property type="match status" value="1"/>
</dbReference>
<keyword evidence="4" id="KW-0460">Magnesium</keyword>
<dbReference type="GO" id="GO:0016791">
    <property type="term" value="F:phosphatase activity"/>
    <property type="evidence" value="ECO:0007669"/>
    <property type="project" value="InterPro"/>
</dbReference>
<sequence>MKTPWSLILLDLDGTLYVGNDPIPGALEAVAHLRREGFVLRFLTNTTTKSQAQLIAQLRHLGFELADEELVSAPVAARLALETLQQAAGRPLRIWPLVAEAIKPDFSGFAWDEAAPDYVVLGDIGDAWDLALINRLFNAMHSGAELIALHKNRFWQTADGLKADIGFFVAGLEYVSSKTALVMGKPNRDFFQGLLDSVGVSAGQALMVGDDIDSDVGGAQAMGIGGCLVKTGKFRQAYFDQSAVTPDILLDSIANLPEALGY</sequence>
<keyword evidence="7" id="KW-1185">Reference proteome</keyword>
<dbReference type="GO" id="GO:0046872">
    <property type="term" value="F:metal ion binding"/>
    <property type="evidence" value="ECO:0007669"/>
    <property type="project" value="UniProtKB-KW"/>
</dbReference>
<dbReference type="RefSeq" id="WP_012488484.1">
    <property type="nucleotide sequence ID" value="NC_010995.1"/>
</dbReference>
<dbReference type="NCBIfam" id="TIGR01458">
    <property type="entry name" value="HAD-SF-IIA-hyp3"/>
    <property type="match status" value="1"/>
</dbReference>
<evidence type="ECO:0000313" key="6">
    <source>
        <dbReference type="EMBL" id="ACE84368.1"/>
    </source>
</evidence>
<keyword evidence="3" id="KW-0479">Metal-binding</keyword>
<dbReference type="OrthoDB" id="148966at2"/>
<reference evidence="6 7" key="1">
    <citation type="journal article" date="2008" name="J. Bacteriol.">
        <title>Insights into plant cell wall degradation from the genome sequence of the soil bacterium Cellvibrio japonicus.</title>
        <authorList>
            <person name="Deboy R.T."/>
            <person name="Mongodin E.F."/>
            <person name="Fouts D.E."/>
            <person name="Tailford L.E."/>
            <person name="Khouri H."/>
            <person name="Emerson J.B."/>
            <person name="Mohamoud Y."/>
            <person name="Watkins K."/>
            <person name="Henrissat B."/>
            <person name="Gilbert H.J."/>
            <person name="Nelson K.E."/>
        </authorList>
    </citation>
    <scope>NUCLEOTIDE SEQUENCE [LARGE SCALE GENOMIC DNA]</scope>
    <source>
        <strain evidence="6 7">Ueda107</strain>
    </source>
</reference>
<dbReference type="SUPFAM" id="SSF56784">
    <property type="entry name" value="HAD-like"/>
    <property type="match status" value="1"/>
</dbReference>
<dbReference type="Pfam" id="PF13344">
    <property type="entry name" value="Hydrolase_6"/>
    <property type="match status" value="1"/>
</dbReference>
<dbReference type="InterPro" id="IPR006355">
    <property type="entry name" value="LHPP/HDHD2"/>
</dbReference>
<comment type="cofactor">
    <cofactor evidence="1">
        <name>Mg(2+)</name>
        <dbReference type="ChEBI" id="CHEBI:18420"/>
    </cofactor>
</comment>
<dbReference type="eggNOG" id="COG0647">
    <property type="taxonomic scope" value="Bacteria"/>
</dbReference>
<evidence type="ECO:0000256" key="5">
    <source>
        <dbReference type="ARBA" id="ARBA00039666"/>
    </source>
</evidence>
<evidence type="ECO:0000256" key="3">
    <source>
        <dbReference type="ARBA" id="ARBA00022723"/>
    </source>
</evidence>
<name>B3PC86_CELJU</name>
<dbReference type="PANTHER" id="PTHR19288:SF46">
    <property type="entry name" value="HALOACID DEHALOGENASE-LIKE HYDROLASE DOMAIN-CONTAINING PROTEIN 2"/>
    <property type="match status" value="1"/>
</dbReference>
<dbReference type="STRING" id="498211.CJA_2899"/>
<comment type="similarity">
    <text evidence="2">Belongs to the HAD-like hydrolase superfamily.</text>
</comment>
<dbReference type="Gene3D" id="3.40.50.1000">
    <property type="entry name" value="HAD superfamily/HAD-like"/>
    <property type="match status" value="2"/>
</dbReference>
<evidence type="ECO:0000313" key="7">
    <source>
        <dbReference type="Proteomes" id="UP000001036"/>
    </source>
</evidence>
<evidence type="ECO:0000256" key="2">
    <source>
        <dbReference type="ARBA" id="ARBA00007958"/>
    </source>
</evidence>
<dbReference type="HOGENOM" id="CLU_043473_4_0_6"/>
<dbReference type="Proteomes" id="UP000001036">
    <property type="component" value="Chromosome"/>
</dbReference>
<proteinExistence type="inferred from homology"/>
<dbReference type="GO" id="GO:0005737">
    <property type="term" value="C:cytoplasm"/>
    <property type="evidence" value="ECO:0007669"/>
    <property type="project" value="TreeGrafter"/>
</dbReference>
<evidence type="ECO:0000256" key="1">
    <source>
        <dbReference type="ARBA" id="ARBA00001946"/>
    </source>
</evidence>
<organism evidence="6 7">
    <name type="scientific">Cellvibrio japonicus (strain Ueda107)</name>
    <name type="common">Pseudomonas fluorescens subsp. cellulosa</name>
    <dbReference type="NCBI Taxonomy" id="498211"/>
    <lineage>
        <taxon>Bacteria</taxon>
        <taxon>Pseudomonadati</taxon>
        <taxon>Pseudomonadota</taxon>
        <taxon>Gammaproteobacteria</taxon>
        <taxon>Cellvibrionales</taxon>
        <taxon>Cellvibrionaceae</taxon>
        <taxon>Cellvibrio</taxon>
    </lineage>
</organism>
<dbReference type="NCBIfam" id="TIGR01460">
    <property type="entry name" value="HAD-SF-IIA"/>
    <property type="match status" value="1"/>
</dbReference>
<keyword evidence="6" id="KW-0378">Hydrolase</keyword>
<accession>B3PC86</accession>
<dbReference type="Pfam" id="PF13242">
    <property type="entry name" value="Hydrolase_like"/>
    <property type="match status" value="1"/>
</dbReference>
<dbReference type="InterPro" id="IPR036412">
    <property type="entry name" value="HAD-like_sf"/>
</dbReference>
<dbReference type="AlphaFoldDB" id="B3PC86"/>
<dbReference type="KEGG" id="cja:CJA_2899"/>
<protein>
    <recommendedName>
        <fullName evidence="5">Haloacid dehalogenase-like hydrolase domain-containing protein 2</fullName>
    </recommendedName>
</protein>
<evidence type="ECO:0000256" key="4">
    <source>
        <dbReference type="ARBA" id="ARBA00022842"/>
    </source>
</evidence>
<dbReference type="EMBL" id="CP000934">
    <property type="protein sequence ID" value="ACE84368.1"/>
    <property type="molecule type" value="Genomic_DNA"/>
</dbReference>
<dbReference type="InterPro" id="IPR023214">
    <property type="entry name" value="HAD_sf"/>
</dbReference>